<feature type="transmembrane region" description="Helical" evidence="2">
    <location>
        <begin position="453"/>
        <end position="470"/>
    </location>
</feature>
<evidence type="ECO:0000313" key="4">
    <source>
        <dbReference type="Proteomes" id="UP000280685"/>
    </source>
</evidence>
<feature type="region of interest" description="Disordered" evidence="1">
    <location>
        <begin position="1"/>
        <end position="48"/>
    </location>
</feature>
<sequence>MAPSSNRSSVVSSEPNGNSNGTNLMTSSISSLSSSMNSPRPTSSSSHITKTYRQASTLFLTRRLPEALSTVLPLVSPVPQTENDPNSPFDPAPAAKASRSSRIKVWSLYLTILNAILELDSEEGKAAFGTAEWRALCHKVKDGEIWEEVVKNGYHGVEGDVDADVVINLATLLLAHAKTQTHTQTRLETYLSSPPSPLPTSADFSRSSSRPPHLRERSNSVISRNGGNGTDTPRDLASRLKLLELYTLHVLPRNQEWVYAKEFISVSPVLDEERREAFLQALDSLQEEQKEFERIEELKRKENEERIKRDIEEARRLRAENEERERKRLEEERVRREREEKERKERIAGKSKTKGKGGVTEGDFGLDDDGGSSTSNGGGGVKKRKGGLAKVPPSSIKKGGGAGAKMPVGGPSGKKARRDSEGTMTLASRATVVLGNLKGVVDQFAKAWQMNPFAMYRFLAFIIGLAVVFGRKKTRERVMRLVGAAWGKVAATAGMGTKVSYI</sequence>
<dbReference type="EMBL" id="LR026970">
    <property type="protein sequence ID" value="VBB86479.1"/>
    <property type="molecule type" value="Genomic_DNA"/>
</dbReference>
<evidence type="ECO:0000256" key="2">
    <source>
        <dbReference type="SAM" id="Phobius"/>
    </source>
</evidence>
<protein>
    <submittedName>
        <fullName evidence="3">PEX26 peroxisomal biogenesis factor 26</fullName>
    </submittedName>
</protein>
<dbReference type="Proteomes" id="UP000280685">
    <property type="component" value="Chromosome 7"/>
</dbReference>
<feature type="region of interest" description="Disordered" evidence="1">
    <location>
        <begin position="319"/>
        <end position="422"/>
    </location>
</feature>
<feature type="compositionally biased region" description="Low complexity" evidence="1">
    <location>
        <begin position="1"/>
        <end position="13"/>
    </location>
</feature>
<feature type="compositionally biased region" description="Low complexity" evidence="1">
    <location>
        <begin position="23"/>
        <end position="46"/>
    </location>
</feature>
<gene>
    <name evidence="3" type="ORF">PODCO_701760</name>
</gene>
<feature type="region of interest" description="Disordered" evidence="1">
    <location>
        <begin position="76"/>
        <end position="95"/>
    </location>
</feature>
<accession>A0ABY6SL33</accession>
<organism evidence="3 4">
    <name type="scientific">Podospora comata</name>
    <dbReference type="NCBI Taxonomy" id="48703"/>
    <lineage>
        <taxon>Eukaryota</taxon>
        <taxon>Fungi</taxon>
        <taxon>Dikarya</taxon>
        <taxon>Ascomycota</taxon>
        <taxon>Pezizomycotina</taxon>
        <taxon>Sordariomycetes</taxon>
        <taxon>Sordariomycetidae</taxon>
        <taxon>Sordariales</taxon>
        <taxon>Podosporaceae</taxon>
        <taxon>Podospora</taxon>
    </lineage>
</organism>
<name>A0ABY6SL33_PODCO</name>
<feature type="region of interest" description="Disordered" evidence="1">
    <location>
        <begin position="185"/>
        <end position="233"/>
    </location>
</feature>
<keyword evidence="4" id="KW-1185">Reference proteome</keyword>
<feature type="compositionally biased region" description="Basic and acidic residues" evidence="1">
    <location>
        <begin position="319"/>
        <end position="348"/>
    </location>
</feature>
<dbReference type="CDD" id="cd22265">
    <property type="entry name" value="UDM1_RNF168"/>
    <property type="match status" value="1"/>
</dbReference>
<proteinExistence type="predicted"/>
<reference evidence="3" key="1">
    <citation type="submission" date="2018-02" db="EMBL/GenBank/DDBJ databases">
        <authorList>
            <person name="Silar P."/>
        </authorList>
    </citation>
    <scope>NUCLEOTIDE SEQUENCE [LARGE SCALE GENOMIC DNA]</scope>
    <source>
        <strain evidence="3">T</strain>
    </source>
</reference>
<keyword evidence="2" id="KW-0812">Transmembrane</keyword>
<evidence type="ECO:0000256" key="1">
    <source>
        <dbReference type="SAM" id="MobiDB-lite"/>
    </source>
</evidence>
<keyword evidence="2" id="KW-0472">Membrane</keyword>
<keyword evidence="2" id="KW-1133">Transmembrane helix</keyword>
<evidence type="ECO:0000313" key="3">
    <source>
        <dbReference type="EMBL" id="VBB86479.1"/>
    </source>
</evidence>